<reference evidence="3" key="1">
    <citation type="submission" date="2020-10" db="EMBL/GenBank/DDBJ databases">
        <authorList>
            <person name="Gilroy R."/>
        </authorList>
    </citation>
    <scope>NUCLEOTIDE SEQUENCE</scope>
    <source>
        <strain evidence="3">10532</strain>
    </source>
</reference>
<organism evidence="3 4">
    <name type="scientific">Candidatus Gallitreponema excrementavium</name>
    <dbReference type="NCBI Taxonomy" id="2840840"/>
    <lineage>
        <taxon>Bacteria</taxon>
        <taxon>Pseudomonadati</taxon>
        <taxon>Spirochaetota</taxon>
        <taxon>Spirochaetia</taxon>
        <taxon>Spirochaetales</taxon>
        <taxon>Candidatus Gallitreponema</taxon>
    </lineage>
</organism>
<dbReference type="GO" id="GO:0005524">
    <property type="term" value="F:ATP binding"/>
    <property type="evidence" value="ECO:0007669"/>
    <property type="project" value="UniProtKB-KW"/>
</dbReference>
<comment type="caution">
    <text evidence="3">The sequence shown here is derived from an EMBL/GenBank/DDBJ whole genome shotgun (WGS) entry which is preliminary data.</text>
</comment>
<dbReference type="InterPro" id="IPR025420">
    <property type="entry name" value="DUF4143"/>
</dbReference>
<keyword evidence="3" id="KW-0067">ATP-binding</keyword>
<protein>
    <submittedName>
        <fullName evidence="3">ATP-binding protein</fullName>
    </submittedName>
</protein>
<dbReference type="SUPFAM" id="SSF52540">
    <property type="entry name" value="P-loop containing nucleoside triphosphate hydrolases"/>
    <property type="match status" value="1"/>
</dbReference>
<keyword evidence="3" id="KW-0547">Nucleotide-binding</keyword>
<dbReference type="InterPro" id="IPR041682">
    <property type="entry name" value="AAA_14"/>
</dbReference>
<name>A0A9D9HPK9_9SPIR</name>
<feature type="domain" description="DUF4143" evidence="2">
    <location>
        <begin position="199"/>
        <end position="346"/>
    </location>
</feature>
<gene>
    <name evidence="3" type="ORF">IAA81_04765</name>
</gene>
<reference evidence="3" key="2">
    <citation type="journal article" date="2021" name="PeerJ">
        <title>Extensive microbial diversity within the chicken gut microbiome revealed by metagenomics and culture.</title>
        <authorList>
            <person name="Gilroy R."/>
            <person name="Ravi A."/>
            <person name="Getino M."/>
            <person name="Pursley I."/>
            <person name="Horton D.L."/>
            <person name="Alikhan N.F."/>
            <person name="Baker D."/>
            <person name="Gharbi K."/>
            <person name="Hall N."/>
            <person name="Watson M."/>
            <person name="Adriaenssens E.M."/>
            <person name="Foster-Nyarko E."/>
            <person name="Jarju S."/>
            <person name="Secka A."/>
            <person name="Antonio M."/>
            <person name="Oren A."/>
            <person name="Chaudhuri R.R."/>
            <person name="La Ragione R."/>
            <person name="Hildebrand F."/>
            <person name="Pallen M.J."/>
        </authorList>
    </citation>
    <scope>NUCLEOTIDE SEQUENCE</scope>
    <source>
        <strain evidence="3">10532</strain>
    </source>
</reference>
<proteinExistence type="predicted"/>
<evidence type="ECO:0000259" key="1">
    <source>
        <dbReference type="Pfam" id="PF13173"/>
    </source>
</evidence>
<dbReference type="EMBL" id="JADIMM010000068">
    <property type="protein sequence ID" value="MBO8457524.1"/>
    <property type="molecule type" value="Genomic_DNA"/>
</dbReference>
<evidence type="ECO:0000313" key="3">
    <source>
        <dbReference type="EMBL" id="MBO8457524.1"/>
    </source>
</evidence>
<feature type="domain" description="AAA" evidence="1">
    <location>
        <begin position="20"/>
        <end position="149"/>
    </location>
</feature>
<accession>A0A9D9HPK9</accession>
<sequence length="399" mass="45988">MIIRPNYINTLKTYRDVPIVKILAGIRRCGKSTILDMLRNDLLESGITADHIISMRYTSEDFDDGMTDKDMYNGIKGQMTGKGRYYLLLDEVQEISGWEKAVNSLLENANTDIYVTGSNSKLMSSEISTYLTGRYVSIPVYTLSFAEYLKFKKSDSRSPKELLNEYLRQGGFPIVALSNFDERSAYQIVEGIYNSVITNDITKRHNIMNFDLFNRVVKYIVENVGKTFSANAIAKFLKSERRSLSVEAVYNYLDWLEKAFVIYRCQRYDLQGKAVLKTQVKFYLADASLKYCILGFDLKSIPSILENVVYFELRRRGYEVYIGKSGTKEIDFVAVQRDNRIYVQVCTRLPEESDREIANLLEIKDHYPKYVVTLDELATGNVNGVKIIHLADFLLRNEY</sequence>
<dbReference type="Proteomes" id="UP000823638">
    <property type="component" value="Unassembled WGS sequence"/>
</dbReference>
<dbReference type="Pfam" id="PF13635">
    <property type="entry name" value="DUF4143"/>
    <property type="match status" value="1"/>
</dbReference>
<dbReference type="Pfam" id="PF13173">
    <property type="entry name" value="AAA_14"/>
    <property type="match status" value="1"/>
</dbReference>
<evidence type="ECO:0000259" key="2">
    <source>
        <dbReference type="Pfam" id="PF13635"/>
    </source>
</evidence>
<dbReference type="PANTHER" id="PTHR33295">
    <property type="entry name" value="ATPASE"/>
    <property type="match status" value="1"/>
</dbReference>
<evidence type="ECO:0000313" key="4">
    <source>
        <dbReference type="Proteomes" id="UP000823638"/>
    </source>
</evidence>
<dbReference type="PANTHER" id="PTHR33295:SF20">
    <property type="entry name" value="ATPASE"/>
    <property type="match status" value="1"/>
</dbReference>
<dbReference type="AlphaFoldDB" id="A0A9D9HPK9"/>
<dbReference type="InterPro" id="IPR027417">
    <property type="entry name" value="P-loop_NTPase"/>
</dbReference>